<gene>
    <name evidence="3" type="ORF">JOF28_001367</name>
</gene>
<evidence type="ECO:0000313" key="4">
    <source>
        <dbReference type="Proteomes" id="UP000675163"/>
    </source>
</evidence>
<dbReference type="GO" id="GO:0016779">
    <property type="term" value="F:nucleotidyltransferase activity"/>
    <property type="evidence" value="ECO:0007669"/>
    <property type="project" value="TreeGrafter"/>
</dbReference>
<dbReference type="SUPFAM" id="SSF53448">
    <property type="entry name" value="Nucleotide-diphospho-sugar transferases"/>
    <property type="match status" value="1"/>
</dbReference>
<sequence>MHAAGPVRAHGSRGDAPFDVIVLAGGRASRLGGVDKAALKLAGERLVDRVVRASRIAGASRIIVVGPESAGTGADVVLREDPEFAGPLAGIAAGIVEVTAAQVWVLACDLEYPERVCTVLGKDHARAQAEGRSAAEADGTLLVDSAGRAQWLAASYRSAAVAEACAGLGDGVLNAPVKRALAGLKLRELHVPAALAADIDTPESLAEARRRADQPG</sequence>
<dbReference type="RefSeq" id="WP_209705092.1">
    <property type="nucleotide sequence ID" value="NZ_JAFIDA010000001.1"/>
</dbReference>
<dbReference type="InterPro" id="IPR025877">
    <property type="entry name" value="MobA-like_NTP_Trfase"/>
</dbReference>
<dbReference type="EMBL" id="JAFIDA010000001">
    <property type="protein sequence ID" value="MBP1326135.1"/>
    <property type="molecule type" value="Genomic_DNA"/>
</dbReference>
<evidence type="ECO:0000259" key="2">
    <source>
        <dbReference type="Pfam" id="PF12804"/>
    </source>
</evidence>
<dbReference type="Gene3D" id="3.90.550.10">
    <property type="entry name" value="Spore Coat Polysaccharide Biosynthesis Protein SpsA, Chain A"/>
    <property type="match status" value="1"/>
</dbReference>
<accession>A0A940PTW8</accession>
<keyword evidence="1" id="KW-0808">Transferase</keyword>
<dbReference type="Pfam" id="PF12804">
    <property type="entry name" value="NTP_transf_3"/>
    <property type="match status" value="1"/>
</dbReference>
<dbReference type="Proteomes" id="UP000675163">
    <property type="component" value="Unassembled WGS sequence"/>
</dbReference>
<dbReference type="InterPro" id="IPR029044">
    <property type="entry name" value="Nucleotide-diphossugar_trans"/>
</dbReference>
<evidence type="ECO:0000256" key="1">
    <source>
        <dbReference type="ARBA" id="ARBA00022679"/>
    </source>
</evidence>
<feature type="domain" description="MobA-like NTP transferase" evidence="2">
    <location>
        <begin position="20"/>
        <end position="167"/>
    </location>
</feature>
<comment type="caution">
    <text evidence="3">The sequence shown here is derived from an EMBL/GenBank/DDBJ whole genome shotgun (WGS) entry which is preliminary data.</text>
</comment>
<proteinExistence type="predicted"/>
<dbReference type="AlphaFoldDB" id="A0A940PTW8"/>
<dbReference type="PANTHER" id="PTHR19136">
    <property type="entry name" value="MOLYBDENUM COFACTOR GUANYLYLTRANSFERASE"/>
    <property type="match status" value="1"/>
</dbReference>
<protein>
    <submittedName>
        <fullName evidence="3">Molybdopterin-guanine dinucleotide biosynthesis protein A</fullName>
    </submittedName>
</protein>
<organism evidence="3 4">
    <name type="scientific">Leucobacter exalbidus</name>
    <dbReference type="NCBI Taxonomy" id="662960"/>
    <lineage>
        <taxon>Bacteria</taxon>
        <taxon>Bacillati</taxon>
        <taxon>Actinomycetota</taxon>
        <taxon>Actinomycetes</taxon>
        <taxon>Micrococcales</taxon>
        <taxon>Microbacteriaceae</taxon>
        <taxon>Leucobacter</taxon>
    </lineage>
</organism>
<reference evidence="3" key="1">
    <citation type="submission" date="2021-02" db="EMBL/GenBank/DDBJ databases">
        <title>Sequencing the genomes of 1000 actinobacteria strains.</title>
        <authorList>
            <person name="Klenk H.-P."/>
        </authorList>
    </citation>
    <scope>NUCLEOTIDE SEQUENCE</scope>
    <source>
        <strain evidence="3">DSM 22850</strain>
    </source>
</reference>
<evidence type="ECO:0000313" key="3">
    <source>
        <dbReference type="EMBL" id="MBP1326135.1"/>
    </source>
</evidence>
<dbReference type="PANTHER" id="PTHR19136:SF81">
    <property type="entry name" value="MOLYBDENUM COFACTOR GUANYLYLTRANSFERASE"/>
    <property type="match status" value="1"/>
</dbReference>
<name>A0A940PTW8_9MICO</name>
<keyword evidence="4" id="KW-1185">Reference proteome</keyword>